<keyword evidence="1" id="KW-1133">Transmembrane helix</keyword>
<sequence length="132" mass="14578">MKLVTGSIIAGSVACLLSLTTLIVLTLNPVNEINNTFDTEVVSKKKEEQQAIGEMVQQLQIAINSPTDGNALQTISKFGTDSRYYLMVRGWLVQKVRGTESRLQAQKSQSKREVLVTEVDALKQAIRAIDLE</sequence>
<keyword evidence="3" id="KW-1185">Reference proteome</keyword>
<protein>
    <submittedName>
        <fullName evidence="2">Uncharacterized protein</fullName>
    </submittedName>
</protein>
<comment type="caution">
    <text evidence="2">The sequence shown here is derived from an EMBL/GenBank/DDBJ whole genome shotgun (WGS) entry which is preliminary data.</text>
</comment>
<proteinExistence type="predicted"/>
<dbReference type="RefSeq" id="WP_341628257.1">
    <property type="nucleotide sequence ID" value="NZ_JBAKBA010000024.1"/>
</dbReference>
<keyword evidence="1" id="KW-0472">Membrane</keyword>
<evidence type="ECO:0000313" key="3">
    <source>
        <dbReference type="Proteomes" id="UP001366060"/>
    </source>
</evidence>
<name>A0ABU9HDS3_9GAMM</name>
<gene>
    <name evidence="2" type="ORF">V6255_11285</name>
</gene>
<dbReference type="EMBL" id="JBAKBA010000024">
    <property type="protein sequence ID" value="MEL0659722.1"/>
    <property type="molecule type" value="Genomic_DNA"/>
</dbReference>
<feature type="transmembrane region" description="Helical" evidence="1">
    <location>
        <begin position="6"/>
        <end position="27"/>
    </location>
</feature>
<evidence type="ECO:0000256" key="1">
    <source>
        <dbReference type="SAM" id="Phobius"/>
    </source>
</evidence>
<evidence type="ECO:0000313" key="2">
    <source>
        <dbReference type="EMBL" id="MEL0659722.1"/>
    </source>
</evidence>
<organism evidence="2 3">
    <name type="scientific">Psychromonas arctica</name>
    <dbReference type="NCBI Taxonomy" id="168275"/>
    <lineage>
        <taxon>Bacteria</taxon>
        <taxon>Pseudomonadati</taxon>
        <taxon>Pseudomonadota</taxon>
        <taxon>Gammaproteobacteria</taxon>
        <taxon>Alteromonadales</taxon>
        <taxon>Psychromonadaceae</taxon>
        <taxon>Psychromonas</taxon>
    </lineage>
</organism>
<keyword evidence="1" id="KW-0812">Transmembrane</keyword>
<dbReference type="Proteomes" id="UP001366060">
    <property type="component" value="Unassembled WGS sequence"/>
</dbReference>
<dbReference type="PROSITE" id="PS51257">
    <property type="entry name" value="PROKAR_LIPOPROTEIN"/>
    <property type="match status" value="1"/>
</dbReference>
<reference evidence="2 3" key="1">
    <citation type="submission" date="2024-02" db="EMBL/GenBank/DDBJ databases">
        <title>Bacteria isolated from the canopy kelp, Nereocystis luetkeana.</title>
        <authorList>
            <person name="Pfister C.A."/>
            <person name="Younker I.T."/>
            <person name="Light S.H."/>
        </authorList>
    </citation>
    <scope>NUCLEOTIDE SEQUENCE [LARGE SCALE GENOMIC DNA]</scope>
    <source>
        <strain evidence="2 3">TI.2.07</strain>
    </source>
</reference>
<accession>A0ABU9HDS3</accession>